<dbReference type="PROSITE" id="PS50109">
    <property type="entry name" value="HIS_KIN"/>
    <property type="match status" value="1"/>
</dbReference>
<evidence type="ECO:0000256" key="6">
    <source>
        <dbReference type="ARBA" id="ARBA00023012"/>
    </source>
</evidence>
<protein>
    <recommendedName>
        <fullName evidence="2">histidine kinase</fullName>
        <ecNumber evidence="2">2.7.13.3</ecNumber>
    </recommendedName>
</protein>
<dbReference type="EMBL" id="PCVL01000013">
    <property type="protein sequence ID" value="PIQ72752.1"/>
    <property type="molecule type" value="Genomic_DNA"/>
</dbReference>
<evidence type="ECO:0000256" key="2">
    <source>
        <dbReference type="ARBA" id="ARBA00012438"/>
    </source>
</evidence>
<keyword evidence="3" id="KW-0597">Phosphoprotein</keyword>
<dbReference type="SUPFAM" id="SSF47384">
    <property type="entry name" value="Homodimeric domain of signal transducing histidine kinase"/>
    <property type="match status" value="1"/>
</dbReference>
<dbReference type="FunFam" id="3.30.565.10:FF:000006">
    <property type="entry name" value="Sensor histidine kinase WalK"/>
    <property type="match status" value="1"/>
</dbReference>
<dbReference type="InterPro" id="IPR036890">
    <property type="entry name" value="HATPase_C_sf"/>
</dbReference>
<comment type="catalytic activity">
    <reaction evidence="1">
        <text>ATP + protein L-histidine = ADP + protein N-phospho-L-histidine.</text>
        <dbReference type="EC" id="2.7.13.3"/>
    </reaction>
</comment>
<evidence type="ECO:0000313" key="8">
    <source>
        <dbReference type="EMBL" id="PIQ72752.1"/>
    </source>
</evidence>
<dbReference type="InterPro" id="IPR004358">
    <property type="entry name" value="Sig_transdc_His_kin-like_C"/>
</dbReference>
<evidence type="ECO:0000313" key="9">
    <source>
        <dbReference type="Proteomes" id="UP000229570"/>
    </source>
</evidence>
<feature type="domain" description="Histidine kinase" evidence="7">
    <location>
        <begin position="11"/>
        <end position="228"/>
    </location>
</feature>
<sequence length="228" mass="25640">MVDQQNRFVSDASHELKTPLTSLKTAMEVNLRNKNLNLEGSKQLIEDSIVEVNKLSRLSDGLLQLSQLETPKENLKFEKLSLKKIIKESIGQINPMARQKNILIKDQVKDFPINGSQYGLTNLLVIILDNAIKYSNEKKSIFITSKKIDKKIFVFVKDQGIGISKKDLPYIFDRFYRADSARAKKDSGGYGLGLSIAKKIIEVHQGEIKMESKLGKGTTVIISLPVFS</sequence>
<dbReference type="GO" id="GO:0000155">
    <property type="term" value="F:phosphorelay sensor kinase activity"/>
    <property type="evidence" value="ECO:0007669"/>
    <property type="project" value="InterPro"/>
</dbReference>
<keyword evidence="5" id="KW-0418">Kinase</keyword>
<gene>
    <name evidence="8" type="ORF">COV86_01385</name>
</gene>
<keyword evidence="6" id="KW-0902">Two-component regulatory system</keyword>
<evidence type="ECO:0000256" key="1">
    <source>
        <dbReference type="ARBA" id="ARBA00000085"/>
    </source>
</evidence>
<dbReference type="InterPro" id="IPR003661">
    <property type="entry name" value="HisK_dim/P_dom"/>
</dbReference>
<dbReference type="PRINTS" id="PR00344">
    <property type="entry name" value="BCTRLSENSOR"/>
</dbReference>
<organism evidence="8 9">
    <name type="scientific">Candidatus Roizmanbacteria bacterium CG11_big_fil_rev_8_21_14_0_20_35_14</name>
    <dbReference type="NCBI Taxonomy" id="1974855"/>
    <lineage>
        <taxon>Bacteria</taxon>
        <taxon>Candidatus Roizmaniibacteriota</taxon>
    </lineage>
</organism>
<name>A0A2H0KNC2_9BACT</name>
<evidence type="ECO:0000256" key="4">
    <source>
        <dbReference type="ARBA" id="ARBA00022679"/>
    </source>
</evidence>
<dbReference type="InterPro" id="IPR036097">
    <property type="entry name" value="HisK_dim/P_sf"/>
</dbReference>
<dbReference type="EC" id="2.7.13.3" evidence="2"/>
<evidence type="ECO:0000256" key="5">
    <source>
        <dbReference type="ARBA" id="ARBA00022777"/>
    </source>
</evidence>
<dbReference type="Gene3D" id="3.30.565.10">
    <property type="entry name" value="Histidine kinase-like ATPase, C-terminal domain"/>
    <property type="match status" value="1"/>
</dbReference>
<comment type="caution">
    <text evidence="8">The sequence shown here is derived from an EMBL/GenBank/DDBJ whole genome shotgun (WGS) entry which is preliminary data.</text>
</comment>
<dbReference type="CDD" id="cd00082">
    <property type="entry name" value="HisKA"/>
    <property type="match status" value="1"/>
</dbReference>
<dbReference type="GO" id="GO:0016036">
    <property type="term" value="P:cellular response to phosphate starvation"/>
    <property type="evidence" value="ECO:0007669"/>
    <property type="project" value="TreeGrafter"/>
</dbReference>
<dbReference type="InterPro" id="IPR005467">
    <property type="entry name" value="His_kinase_dom"/>
</dbReference>
<dbReference type="InterPro" id="IPR050351">
    <property type="entry name" value="BphY/WalK/GraS-like"/>
</dbReference>
<dbReference type="PANTHER" id="PTHR45453">
    <property type="entry name" value="PHOSPHATE REGULON SENSOR PROTEIN PHOR"/>
    <property type="match status" value="1"/>
</dbReference>
<dbReference type="Proteomes" id="UP000229570">
    <property type="component" value="Unassembled WGS sequence"/>
</dbReference>
<dbReference type="GO" id="GO:0004721">
    <property type="term" value="F:phosphoprotein phosphatase activity"/>
    <property type="evidence" value="ECO:0007669"/>
    <property type="project" value="TreeGrafter"/>
</dbReference>
<proteinExistence type="predicted"/>
<dbReference type="AlphaFoldDB" id="A0A2H0KNC2"/>
<dbReference type="Pfam" id="PF02518">
    <property type="entry name" value="HATPase_c"/>
    <property type="match status" value="1"/>
</dbReference>
<dbReference type="Gene3D" id="1.10.287.130">
    <property type="match status" value="1"/>
</dbReference>
<accession>A0A2H0KNC2</accession>
<dbReference type="PANTHER" id="PTHR45453:SF1">
    <property type="entry name" value="PHOSPHATE REGULON SENSOR PROTEIN PHOR"/>
    <property type="match status" value="1"/>
</dbReference>
<dbReference type="GO" id="GO:0005886">
    <property type="term" value="C:plasma membrane"/>
    <property type="evidence" value="ECO:0007669"/>
    <property type="project" value="TreeGrafter"/>
</dbReference>
<dbReference type="InterPro" id="IPR003594">
    <property type="entry name" value="HATPase_dom"/>
</dbReference>
<evidence type="ECO:0000259" key="7">
    <source>
        <dbReference type="PROSITE" id="PS50109"/>
    </source>
</evidence>
<dbReference type="SUPFAM" id="SSF55874">
    <property type="entry name" value="ATPase domain of HSP90 chaperone/DNA topoisomerase II/histidine kinase"/>
    <property type="match status" value="1"/>
</dbReference>
<dbReference type="Pfam" id="PF00512">
    <property type="entry name" value="HisKA"/>
    <property type="match status" value="1"/>
</dbReference>
<dbReference type="SMART" id="SM00388">
    <property type="entry name" value="HisKA"/>
    <property type="match status" value="1"/>
</dbReference>
<reference evidence="8 9" key="1">
    <citation type="submission" date="2017-09" db="EMBL/GenBank/DDBJ databases">
        <title>Depth-based differentiation of microbial function through sediment-hosted aquifers and enrichment of novel symbionts in the deep terrestrial subsurface.</title>
        <authorList>
            <person name="Probst A.J."/>
            <person name="Ladd B."/>
            <person name="Jarett J.K."/>
            <person name="Geller-Mcgrath D.E."/>
            <person name="Sieber C.M."/>
            <person name="Emerson J.B."/>
            <person name="Anantharaman K."/>
            <person name="Thomas B.C."/>
            <person name="Malmstrom R."/>
            <person name="Stieglmeier M."/>
            <person name="Klingl A."/>
            <person name="Woyke T."/>
            <person name="Ryan C.M."/>
            <person name="Banfield J.F."/>
        </authorList>
    </citation>
    <scope>NUCLEOTIDE SEQUENCE [LARGE SCALE GENOMIC DNA]</scope>
    <source>
        <strain evidence="8">CG11_big_fil_rev_8_21_14_0_20_35_14</strain>
    </source>
</reference>
<evidence type="ECO:0000256" key="3">
    <source>
        <dbReference type="ARBA" id="ARBA00022553"/>
    </source>
</evidence>
<keyword evidence="4" id="KW-0808">Transferase</keyword>
<dbReference type="SMART" id="SM00387">
    <property type="entry name" value="HATPase_c"/>
    <property type="match status" value="1"/>
</dbReference>